<dbReference type="RefSeq" id="WP_310918404.1">
    <property type="nucleotide sequence ID" value="NZ_JAMQON010000001.1"/>
</dbReference>
<sequence length="347" mass="37886">MDRRTYLGVVASALFAGCGGSGTGPTATPPASAMESTAPSTPSTPTGKRGETARQTESQPQPTESERQTDAIDEPNPALAAIAADVAAAIDSYTEAGDGDVPTDVMPDDLVNRSTVHASLYGARETRTDVRREALPAAERTRYDQLEGAFWFAWWLPSVQLALYNAHSRLQKGWDSLLAQDWDSALSDWRAVSGKTSDGDDALSKLRNDSEATDMNGLDRLDPSDYRETVHQLEGLLADSEDLGAALTTMADAFRRYDAGGEHDYLRAEQQFQDSAEQLQATDWRPFYDRLAADALCASKAMAEGCALLDEAQQTTDTERTEILREEAQEEFDRCKVVDDAIYIEIV</sequence>
<gene>
    <name evidence="2" type="ORF">NDI56_05470</name>
</gene>
<comment type="caution">
    <text evidence="2">The sequence shown here is derived from an EMBL/GenBank/DDBJ whole genome shotgun (WGS) entry which is preliminary data.</text>
</comment>
<dbReference type="PROSITE" id="PS51257">
    <property type="entry name" value="PROKAR_LIPOPROTEIN"/>
    <property type="match status" value="1"/>
</dbReference>
<keyword evidence="3" id="KW-1185">Reference proteome</keyword>
<dbReference type="Proteomes" id="UP001259659">
    <property type="component" value="Unassembled WGS sequence"/>
</dbReference>
<evidence type="ECO:0000313" key="3">
    <source>
        <dbReference type="Proteomes" id="UP001259659"/>
    </source>
</evidence>
<proteinExistence type="predicted"/>
<dbReference type="EMBL" id="JAMQON010000001">
    <property type="protein sequence ID" value="MDS0258840.1"/>
    <property type="molecule type" value="Genomic_DNA"/>
</dbReference>
<accession>A0ABU2F975</accession>
<evidence type="ECO:0000313" key="2">
    <source>
        <dbReference type="EMBL" id="MDS0258840.1"/>
    </source>
</evidence>
<evidence type="ECO:0000256" key="1">
    <source>
        <dbReference type="SAM" id="MobiDB-lite"/>
    </source>
</evidence>
<reference evidence="2 3" key="1">
    <citation type="submission" date="2022-06" db="EMBL/GenBank/DDBJ databases">
        <title>Haloarcula sp. a new haloarchaeum isolate from saline soil.</title>
        <authorList>
            <person name="Strakova D."/>
            <person name="Galisteo C."/>
            <person name="Sanchez-Porro C."/>
            <person name="Ventosa A."/>
        </authorList>
    </citation>
    <scope>NUCLEOTIDE SEQUENCE [LARGE SCALE GENOMIC DNA]</scope>
    <source>
        <strain evidence="2 3">S1CR25-12</strain>
    </source>
</reference>
<name>A0ABU2F975_9EURY</name>
<feature type="compositionally biased region" description="Low complexity" evidence="1">
    <location>
        <begin position="24"/>
        <end position="46"/>
    </location>
</feature>
<organism evidence="2 3">
    <name type="scientific">Haloarcula saliterrae</name>
    <dbReference type="NCBI Taxonomy" id="2950534"/>
    <lineage>
        <taxon>Archaea</taxon>
        <taxon>Methanobacteriati</taxon>
        <taxon>Methanobacteriota</taxon>
        <taxon>Stenosarchaea group</taxon>
        <taxon>Halobacteria</taxon>
        <taxon>Halobacteriales</taxon>
        <taxon>Haloarculaceae</taxon>
        <taxon>Haloarcula</taxon>
    </lineage>
</organism>
<protein>
    <submittedName>
        <fullName evidence="2">Uncharacterized protein</fullName>
    </submittedName>
</protein>
<feature type="region of interest" description="Disordered" evidence="1">
    <location>
        <begin position="17"/>
        <end position="72"/>
    </location>
</feature>